<dbReference type="Pfam" id="PF13927">
    <property type="entry name" value="Ig_3"/>
    <property type="match status" value="1"/>
</dbReference>
<proteinExistence type="predicted"/>
<sequence>MIITTEYASIGHNVQITCPGKNVNTWRKSGVNANLAYCKNGIQHIDNRTSHKISKGHNCNELIFNNFTMDDVGIYVCITNKTEMGNFKKHGVEVKLNSLKIVEANHADIIESLEDRLVNITCVMPDATKDNTLSLTHQNTSLATGGSGFVQYSFMARPFHDKEEFACMFHNSEIGSLLKVCVQLNVKLKPRVTIISFPHSEIAKGERIELTCNDLSNKSGNIERFSWTHDGIQLKTNTNSLLFEKAGSEISGEYRCFATNEAGEGFDSINVIVTCAAIENNIYGSADDLPGPSVASQNRGEVYSSIDRRVQVSDVETVNYKVSMKGYAKQQSGS</sequence>
<dbReference type="PANTHER" id="PTHR11640">
    <property type="entry name" value="NEPHRIN"/>
    <property type="match status" value="1"/>
</dbReference>
<reference evidence="7" key="1">
    <citation type="submission" date="2018-11" db="EMBL/GenBank/DDBJ databases">
        <authorList>
            <person name="Alioto T."/>
            <person name="Alioto T."/>
        </authorList>
    </citation>
    <scope>NUCLEOTIDE SEQUENCE</scope>
</reference>
<dbReference type="EMBL" id="UYJE01000672">
    <property type="protein sequence ID" value="VDH95082.1"/>
    <property type="molecule type" value="Genomic_DNA"/>
</dbReference>
<protein>
    <recommendedName>
        <fullName evidence="6">Ig-like domain-containing protein</fullName>
    </recommendedName>
</protein>
<accession>A0A8B6BUA8</accession>
<dbReference type="InterPro" id="IPR051275">
    <property type="entry name" value="Cell_adhesion_signaling"/>
</dbReference>
<dbReference type="Gene3D" id="2.60.40.10">
    <property type="entry name" value="Immunoglobulins"/>
    <property type="match status" value="2"/>
</dbReference>
<evidence type="ECO:0000256" key="2">
    <source>
        <dbReference type="ARBA" id="ARBA00023136"/>
    </source>
</evidence>
<feature type="non-terminal residue" evidence="7">
    <location>
        <position position="1"/>
    </location>
</feature>
<dbReference type="GO" id="GO:0050839">
    <property type="term" value="F:cell adhesion molecule binding"/>
    <property type="evidence" value="ECO:0007669"/>
    <property type="project" value="TreeGrafter"/>
</dbReference>
<evidence type="ECO:0000259" key="6">
    <source>
        <dbReference type="PROSITE" id="PS50835"/>
    </source>
</evidence>
<dbReference type="AlphaFoldDB" id="A0A8B6BUA8"/>
<dbReference type="InterPro" id="IPR003598">
    <property type="entry name" value="Ig_sub2"/>
</dbReference>
<keyword evidence="2" id="KW-0472">Membrane</keyword>
<dbReference type="OrthoDB" id="10039395at2759"/>
<evidence type="ECO:0000256" key="5">
    <source>
        <dbReference type="ARBA" id="ARBA00023319"/>
    </source>
</evidence>
<dbReference type="PROSITE" id="PS50835">
    <property type="entry name" value="IG_LIKE"/>
    <property type="match status" value="1"/>
</dbReference>
<dbReference type="InterPro" id="IPR013151">
    <property type="entry name" value="Immunoglobulin_dom"/>
</dbReference>
<dbReference type="GO" id="GO:0098609">
    <property type="term" value="P:cell-cell adhesion"/>
    <property type="evidence" value="ECO:0007669"/>
    <property type="project" value="TreeGrafter"/>
</dbReference>
<dbReference type="GO" id="GO:0005886">
    <property type="term" value="C:plasma membrane"/>
    <property type="evidence" value="ECO:0007669"/>
    <property type="project" value="TreeGrafter"/>
</dbReference>
<evidence type="ECO:0000313" key="8">
    <source>
        <dbReference type="Proteomes" id="UP000596742"/>
    </source>
</evidence>
<organism evidence="7 8">
    <name type="scientific">Mytilus galloprovincialis</name>
    <name type="common">Mediterranean mussel</name>
    <dbReference type="NCBI Taxonomy" id="29158"/>
    <lineage>
        <taxon>Eukaryota</taxon>
        <taxon>Metazoa</taxon>
        <taxon>Spiralia</taxon>
        <taxon>Lophotrochozoa</taxon>
        <taxon>Mollusca</taxon>
        <taxon>Bivalvia</taxon>
        <taxon>Autobranchia</taxon>
        <taxon>Pteriomorphia</taxon>
        <taxon>Mytilida</taxon>
        <taxon>Mytiloidea</taxon>
        <taxon>Mytilidae</taxon>
        <taxon>Mytilinae</taxon>
        <taxon>Mytilus</taxon>
    </lineage>
</organism>
<dbReference type="GO" id="GO:0005911">
    <property type="term" value="C:cell-cell junction"/>
    <property type="evidence" value="ECO:0007669"/>
    <property type="project" value="TreeGrafter"/>
</dbReference>
<dbReference type="InterPro" id="IPR013783">
    <property type="entry name" value="Ig-like_fold"/>
</dbReference>
<dbReference type="SMART" id="SM00408">
    <property type="entry name" value="IGc2"/>
    <property type="match status" value="2"/>
</dbReference>
<evidence type="ECO:0000313" key="7">
    <source>
        <dbReference type="EMBL" id="VDH95082.1"/>
    </source>
</evidence>
<gene>
    <name evidence="7" type="ORF">MGAL_10B086494</name>
</gene>
<evidence type="ECO:0000256" key="4">
    <source>
        <dbReference type="ARBA" id="ARBA00023180"/>
    </source>
</evidence>
<evidence type="ECO:0000256" key="1">
    <source>
        <dbReference type="ARBA" id="ARBA00004479"/>
    </source>
</evidence>
<comment type="subcellular location">
    <subcellularLocation>
        <location evidence="1">Membrane</location>
        <topology evidence="1">Single-pass type I membrane protein</topology>
    </subcellularLocation>
</comment>
<dbReference type="SUPFAM" id="SSF48726">
    <property type="entry name" value="Immunoglobulin"/>
    <property type="match status" value="2"/>
</dbReference>
<dbReference type="InterPro" id="IPR003599">
    <property type="entry name" value="Ig_sub"/>
</dbReference>
<dbReference type="SMART" id="SM00409">
    <property type="entry name" value="IG"/>
    <property type="match status" value="2"/>
</dbReference>
<keyword evidence="8" id="KW-1185">Reference proteome</keyword>
<dbReference type="InterPro" id="IPR007110">
    <property type="entry name" value="Ig-like_dom"/>
</dbReference>
<dbReference type="Pfam" id="PF00047">
    <property type="entry name" value="ig"/>
    <property type="match status" value="1"/>
</dbReference>
<keyword evidence="5" id="KW-0393">Immunoglobulin domain</keyword>
<evidence type="ECO:0000256" key="3">
    <source>
        <dbReference type="ARBA" id="ARBA00023157"/>
    </source>
</evidence>
<comment type="caution">
    <text evidence="7">The sequence shown here is derived from an EMBL/GenBank/DDBJ whole genome shotgun (WGS) entry which is preliminary data.</text>
</comment>
<feature type="domain" description="Ig-like" evidence="6">
    <location>
        <begin position="190"/>
        <end position="274"/>
    </location>
</feature>
<keyword evidence="4" id="KW-0325">Glycoprotein</keyword>
<dbReference type="PANTHER" id="PTHR11640:SF31">
    <property type="entry name" value="IRREGULAR CHIASM C-ROUGHEST PROTEIN-RELATED"/>
    <property type="match status" value="1"/>
</dbReference>
<dbReference type="Proteomes" id="UP000596742">
    <property type="component" value="Unassembled WGS sequence"/>
</dbReference>
<name>A0A8B6BUA8_MYTGA</name>
<dbReference type="InterPro" id="IPR036179">
    <property type="entry name" value="Ig-like_dom_sf"/>
</dbReference>
<keyword evidence="3" id="KW-1015">Disulfide bond</keyword>